<proteinExistence type="inferred from homology"/>
<dbReference type="PANTHER" id="PTHR11461:SF211">
    <property type="entry name" value="GH10112P-RELATED"/>
    <property type="match status" value="1"/>
</dbReference>
<evidence type="ECO:0000313" key="4">
    <source>
        <dbReference type="Proteomes" id="UP000265520"/>
    </source>
</evidence>
<feature type="non-terminal residue" evidence="3">
    <location>
        <position position="1"/>
    </location>
</feature>
<dbReference type="Gene3D" id="2.30.39.10">
    <property type="entry name" value="Alpha-1-antitrypsin, domain 1"/>
    <property type="match status" value="1"/>
</dbReference>
<dbReference type="InterPro" id="IPR023796">
    <property type="entry name" value="Serpin_dom"/>
</dbReference>
<dbReference type="Proteomes" id="UP000265520">
    <property type="component" value="Unassembled WGS sequence"/>
</dbReference>
<feature type="domain" description="Serpin" evidence="2">
    <location>
        <begin position="8"/>
        <end position="130"/>
    </location>
</feature>
<dbReference type="AlphaFoldDB" id="A0A392PIT0"/>
<name>A0A392PIT0_9FABA</name>
<dbReference type="InterPro" id="IPR042178">
    <property type="entry name" value="Serpin_sf_1"/>
</dbReference>
<evidence type="ECO:0000313" key="3">
    <source>
        <dbReference type="EMBL" id="MCI10805.1"/>
    </source>
</evidence>
<dbReference type="PROSITE" id="PS00284">
    <property type="entry name" value="SERPIN"/>
    <property type="match status" value="1"/>
</dbReference>
<organism evidence="3 4">
    <name type="scientific">Trifolium medium</name>
    <dbReference type="NCBI Taxonomy" id="97028"/>
    <lineage>
        <taxon>Eukaryota</taxon>
        <taxon>Viridiplantae</taxon>
        <taxon>Streptophyta</taxon>
        <taxon>Embryophyta</taxon>
        <taxon>Tracheophyta</taxon>
        <taxon>Spermatophyta</taxon>
        <taxon>Magnoliopsida</taxon>
        <taxon>eudicotyledons</taxon>
        <taxon>Gunneridae</taxon>
        <taxon>Pentapetalae</taxon>
        <taxon>rosids</taxon>
        <taxon>fabids</taxon>
        <taxon>Fabales</taxon>
        <taxon>Fabaceae</taxon>
        <taxon>Papilionoideae</taxon>
        <taxon>50 kb inversion clade</taxon>
        <taxon>NPAAA clade</taxon>
        <taxon>Hologalegina</taxon>
        <taxon>IRL clade</taxon>
        <taxon>Trifolieae</taxon>
        <taxon>Trifolium</taxon>
    </lineage>
</organism>
<dbReference type="GO" id="GO:0005615">
    <property type="term" value="C:extracellular space"/>
    <property type="evidence" value="ECO:0007669"/>
    <property type="project" value="InterPro"/>
</dbReference>
<accession>A0A392PIT0</accession>
<dbReference type="InterPro" id="IPR036186">
    <property type="entry name" value="Serpin_sf"/>
</dbReference>
<comment type="similarity">
    <text evidence="1">Belongs to the serpin family.</text>
</comment>
<dbReference type="Pfam" id="PF00079">
    <property type="entry name" value="Serpin"/>
    <property type="match status" value="1"/>
</dbReference>
<dbReference type="InterPro" id="IPR042185">
    <property type="entry name" value="Serpin_sf_2"/>
</dbReference>
<dbReference type="InterPro" id="IPR000215">
    <property type="entry name" value="Serpin_fam"/>
</dbReference>
<sequence length="192" mass="22103">SGYLKGKLPRRKVQVSKFKIPNFKISFTLEASNVLKELGVILPFSREAGFTKMVESPSGEEHVESMFHKASIEVNEEGTEATTATLAIMKGGTCCTRRSGIDFVADHPFLFMIREDFTGTVLFIGQVLDPRDDSNFKDDVSDDYDKYNYEIPSMRKISRQYFNSERFMEHLRNRMSFMTEIRKRHGLDYGLD</sequence>
<dbReference type="SUPFAM" id="SSF56574">
    <property type="entry name" value="Serpins"/>
    <property type="match status" value="1"/>
</dbReference>
<dbReference type="PANTHER" id="PTHR11461">
    <property type="entry name" value="SERINE PROTEASE INHIBITOR, SERPIN"/>
    <property type="match status" value="1"/>
</dbReference>
<dbReference type="GO" id="GO:0004867">
    <property type="term" value="F:serine-type endopeptidase inhibitor activity"/>
    <property type="evidence" value="ECO:0007669"/>
    <property type="project" value="InterPro"/>
</dbReference>
<comment type="caution">
    <text evidence="3">The sequence shown here is derived from an EMBL/GenBank/DDBJ whole genome shotgun (WGS) entry which is preliminary data.</text>
</comment>
<evidence type="ECO:0000256" key="1">
    <source>
        <dbReference type="ARBA" id="ARBA00009500"/>
    </source>
</evidence>
<keyword evidence="4" id="KW-1185">Reference proteome</keyword>
<reference evidence="3 4" key="1">
    <citation type="journal article" date="2018" name="Front. Plant Sci.">
        <title>Red Clover (Trifolium pratense) and Zigzag Clover (T. medium) - A Picture of Genomic Similarities and Differences.</title>
        <authorList>
            <person name="Dluhosova J."/>
            <person name="Istvanek J."/>
            <person name="Nedelnik J."/>
            <person name="Repkova J."/>
        </authorList>
    </citation>
    <scope>NUCLEOTIDE SEQUENCE [LARGE SCALE GENOMIC DNA]</scope>
    <source>
        <strain evidence="4">cv. 10/8</strain>
        <tissue evidence="3">Leaf</tissue>
    </source>
</reference>
<dbReference type="InterPro" id="IPR023795">
    <property type="entry name" value="Serpin_CS"/>
</dbReference>
<dbReference type="EMBL" id="LXQA010077690">
    <property type="protein sequence ID" value="MCI10805.1"/>
    <property type="molecule type" value="Genomic_DNA"/>
</dbReference>
<protein>
    <submittedName>
        <fullName evidence="3">Serpin-ZX</fullName>
    </submittedName>
</protein>
<dbReference type="Gene3D" id="3.30.497.10">
    <property type="entry name" value="Antithrombin, subunit I, domain 2"/>
    <property type="match status" value="1"/>
</dbReference>
<evidence type="ECO:0000259" key="2">
    <source>
        <dbReference type="Pfam" id="PF00079"/>
    </source>
</evidence>